<dbReference type="Pfam" id="PF10066">
    <property type="entry name" value="DUF2304"/>
    <property type="match status" value="1"/>
</dbReference>
<feature type="transmembrane region" description="Helical" evidence="2">
    <location>
        <begin position="60"/>
        <end position="83"/>
    </location>
</feature>
<gene>
    <name evidence="3" type="ORF">ACFO26_09040</name>
</gene>
<dbReference type="RefSeq" id="WP_213536782.1">
    <property type="nucleotide sequence ID" value="NZ_BOVQ01000009.1"/>
</dbReference>
<evidence type="ECO:0000313" key="3">
    <source>
        <dbReference type="EMBL" id="MFC4653052.1"/>
    </source>
</evidence>
<evidence type="ECO:0000256" key="1">
    <source>
        <dbReference type="SAM" id="Coils"/>
    </source>
</evidence>
<dbReference type="Proteomes" id="UP001595987">
    <property type="component" value="Unassembled WGS sequence"/>
</dbReference>
<feature type="transmembrane region" description="Helical" evidence="2">
    <location>
        <begin position="6"/>
        <end position="25"/>
    </location>
</feature>
<accession>A0ABV9JF14</accession>
<feature type="coiled-coil region" evidence="1">
    <location>
        <begin position="89"/>
        <end position="116"/>
    </location>
</feature>
<keyword evidence="2" id="KW-0472">Membrane</keyword>
<protein>
    <submittedName>
        <fullName evidence="3">DUF2304 domain-containing protein</fullName>
    </submittedName>
</protein>
<keyword evidence="2" id="KW-1133">Transmembrane helix</keyword>
<keyword evidence="2" id="KW-0812">Transmembrane</keyword>
<sequence>MPVQLRILAIILAIIFFIYTVQLVRKDRAEIRHMLKWLVLALLILFGAIFSDLGSKIAHILGINTLSSLALFMLVAMLVIICLKYQMSLISAEKQIKNLVQELSLLKKEVEDVESKQKNK</sequence>
<dbReference type="EMBL" id="JBHSGD010000007">
    <property type="protein sequence ID" value="MFC4653052.1"/>
    <property type="molecule type" value="Genomic_DNA"/>
</dbReference>
<evidence type="ECO:0000313" key="4">
    <source>
        <dbReference type="Proteomes" id="UP001595987"/>
    </source>
</evidence>
<reference evidence="4" key="1">
    <citation type="journal article" date="2019" name="Int. J. Syst. Evol. Microbiol.">
        <title>The Global Catalogue of Microorganisms (GCM) 10K type strain sequencing project: providing services to taxonomists for standard genome sequencing and annotation.</title>
        <authorList>
            <consortium name="The Broad Institute Genomics Platform"/>
            <consortium name="The Broad Institute Genome Sequencing Center for Infectious Disease"/>
            <person name="Wu L."/>
            <person name="Ma J."/>
        </authorList>
    </citation>
    <scope>NUCLEOTIDE SEQUENCE [LARGE SCALE GENOMIC DNA]</scope>
    <source>
        <strain evidence="4">CCUG 63287</strain>
    </source>
</reference>
<feature type="transmembrane region" description="Helical" evidence="2">
    <location>
        <begin position="37"/>
        <end position="54"/>
    </location>
</feature>
<keyword evidence="1" id="KW-0175">Coiled coil</keyword>
<keyword evidence="4" id="KW-1185">Reference proteome</keyword>
<organism evidence="3 4">
    <name type="scientific">Lactococcus nasutitermitis</name>
    <dbReference type="NCBI Taxonomy" id="1652957"/>
    <lineage>
        <taxon>Bacteria</taxon>
        <taxon>Bacillati</taxon>
        <taxon>Bacillota</taxon>
        <taxon>Bacilli</taxon>
        <taxon>Lactobacillales</taxon>
        <taxon>Streptococcaceae</taxon>
        <taxon>Lactococcus</taxon>
    </lineage>
</organism>
<proteinExistence type="predicted"/>
<dbReference type="InterPro" id="IPR019277">
    <property type="entry name" value="DUF2304"/>
</dbReference>
<evidence type="ECO:0000256" key="2">
    <source>
        <dbReference type="SAM" id="Phobius"/>
    </source>
</evidence>
<name>A0ABV9JF14_9LACT</name>
<comment type="caution">
    <text evidence="3">The sequence shown here is derived from an EMBL/GenBank/DDBJ whole genome shotgun (WGS) entry which is preliminary data.</text>
</comment>